<organism evidence="2 3">
    <name type="scientific">Psychroflexus lacisalsi</name>
    <dbReference type="NCBI Taxonomy" id="503928"/>
    <lineage>
        <taxon>Bacteria</taxon>
        <taxon>Pseudomonadati</taxon>
        <taxon>Bacteroidota</taxon>
        <taxon>Flavobacteriia</taxon>
        <taxon>Flavobacteriales</taxon>
        <taxon>Flavobacteriaceae</taxon>
        <taxon>Psychroflexus</taxon>
    </lineage>
</organism>
<dbReference type="SUPFAM" id="SSF48452">
    <property type="entry name" value="TPR-like"/>
    <property type="match status" value="1"/>
</dbReference>
<dbReference type="Pfam" id="PF12741">
    <property type="entry name" value="SusD-like"/>
    <property type="match status" value="1"/>
</dbReference>
<protein>
    <recommendedName>
        <fullName evidence="4">SusD/RagB family nutrient-binding outer membrane lipoprotein</fullName>
    </recommendedName>
</protein>
<reference evidence="3" key="1">
    <citation type="journal article" date="2019" name="Int. J. Syst. Evol. Microbiol.">
        <title>The Global Catalogue of Microorganisms (GCM) 10K type strain sequencing project: providing services to taxonomists for standard genome sequencing and annotation.</title>
        <authorList>
            <consortium name="The Broad Institute Genomics Platform"/>
            <consortium name="The Broad Institute Genome Sequencing Center for Infectious Disease"/>
            <person name="Wu L."/>
            <person name="Ma J."/>
        </authorList>
    </citation>
    <scope>NUCLEOTIDE SEQUENCE [LARGE SCALE GENOMIC DNA]</scope>
    <source>
        <strain evidence="3">JCM 16231</strain>
    </source>
</reference>
<gene>
    <name evidence="2" type="ORF">GCM10009433_23450</name>
</gene>
<dbReference type="Proteomes" id="UP001500185">
    <property type="component" value="Unassembled WGS sequence"/>
</dbReference>
<accession>A0ABP3VQX4</accession>
<dbReference type="PROSITE" id="PS51257">
    <property type="entry name" value="PROKAR_LIPOPROTEIN"/>
    <property type="match status" value="1"/>
</dbReference>
<comment type="caution">
    <text evidence="2">The sequence shown here is derived from an EMBL/GenBank/DDBJ whole genome shotgun (WGS) entry which is preliminary data.</text>
</comment>
<sequence length="558" mass="63089">MKHIRHIIILSLSLLTLYSCETIDLDKTENPNELSPNEANIDLTMNAILVRTGDFTNTMGAYGSELTRLENMFGRNYLNVYGPADFNLAWNQAYSDILNDIRAMNSQIENLEGEFEKHRAVGEVIEAYIIVTLVDYFGDIPYSEGLDQTNFTPALDSGSDVYIAALNLLDNAITKFQLPTTIELETDFYYDNDYGKWERLANTLKMKIFFQQRLVNPGLIDDFKAIANTSNFIQEGEDFVFNWGSNLDNPNSRHKIYRDQYRLGGPEGSYMSNWLMDKMRNGQSNVEDPRVRYYFYRQVDDVVSNVDPITGSEKRCIVQTIPPHYDTNNILYCFPEDNFGLWGRDHGQDDGIPPDGFLRSAFGLYPIGGRFDDSSFEIIDGNNYGAEGNGITPILLASTVEFWRAEVALEVDANPGAASQFLQNGMVKHINYVQSFDGRSVQSFDRSTIPDAAQVNDYISAVANQFDTSNAEEQLNLLAEQFFISLIGNGTDAYNFYRRTGAPTDIQPSVELDPGPFPRTLWYPSSEVQANPNVSQKSDLTIKVFWDNNPDTGFPENN</sequence>
<evidence type="ECO:0008006" key="4">
    <source>
        <dbReference type="Google" id="ProtNLM"/>
    </source>
</evidence>
<dbReference type="Gene3D" id="1.25.40.390">
    <property type="match status" value="2"/>
</dbReference>
<evidence type="ECO:0000313" key="3">
    <source>
        <dbReference type="Proteomes" id="UP001500185"/>
    </source>
</evidence>
<proteinExistence type="predicted"/>
<dbReference type="Pfam" id="PF12771">
    <property type="entry name" value="SusD-like_2"/>
    <property type="match status" value="1"/>
</dbReference>
<feature type="coiled-coil region" evidence="1">
    <location>
        <begin position="94"/>
        <end position="121"/>
    </location>
</feature>
<keyword evidence="3" id="KW-1185">Reference proteome</keyword>
<dbReference type="InterPro" id="IPR011990">
    <property type="entry name" value="TPR-like_helical_dom_sf"/>
</dbReference>
<name>A0ABP3VQX4_9FLAO</name>
<evidence type="ECO:0000256" key="1">
    <source>
        <dbReference type="SAM" id="Coils"/>
    </source>
</evidence>
<dbReference type="RefSeq" id="WP_224454533.1">
    <property type="nucleotide sequence ID" value="NZ_BAAAGG010000022.1"/>
</dbReference>
<dbReference type="InterPro" id="IPR041662">
    <property type="entry name" value="SusD-like_2"/>
</dbReference>
<dbReference type="InterPro" id="IPR024302">
    <property type="entry name" value="SusD-like"/>
</dbReference>
<keyword evidence="1" id="KW-0175">Coiled coil</keyword>
<evidence type="ECO:0000313" key="2">
    <source>
        <dbReference type="EMBL" id="GAA0762784.1"/>
    </source>
</evidence>
<dbReference type="EMBL" id="BAAAGG010000022">
    <property type="protein sequence ID" value="GAA0762784.1"/>
    <property type="molecule type" value="Genomic_DNA"/>
</dbReference>